<keyword evidence="4" id="KW-0433">Leucine-rich repeat</keyword>
<evidence type="ECO:0000256" key="9">
    <source>
        <dbReference type="ARBA" id="ARBA00023170"/>
    </source>
</evidence>
<name>A0A444ZQF4_ARAHY</name>
<dbReference type="STRING" id="3818.A0A444ZQF4"/>
<comment type="subcellular location">
    <subcellularLocation>
        <location evidence="1">Cell membrane</location>
        <topology evidence="1">Single-pass type I membrane protein</topology>
    </subcellularLocation>
</comment>
<keyword evidence="7 11" id="KW-1133">Transmembrane helix</keyword>
<dbReference type="PANTHER" id="PTHR27004:SF460">
    <property type="entry name" value="RECEPTOR-LIKE PROTEIN 33"/>
    <property type="match status" value="1"/>
</dbReference>
<dbReference type="SUPFAM" id="SSF52058">
    <property type="entry name" value="L domain-like"/>
    <property type="match status" value="1"/>
</dbReference>
<accession>A0A444ZQF4</accession>
<dbReference type="Pfam" id="PF00560">
    <property type="entry name" value="LRR_1"/>
    <property type="match status" value="6"/>
</dbReference>
<evidence type="ECO:0000256" key="3">
    <source>
        <dbReference type="ARBA" id="ARBA00022475"/>
    </source>
</evidence>
<evidence type="ECO:0000256" key="7">
    <source>
        <dbReference type="ARBA" id="ARBA00022989"/>
    </source>
</evidence>
<protein>
    <recommendedName>
        <fullName evidence="14">Receptor-like protein</fullName>
    </recommendedName>
</protein>
<dbReference type="Gene3D" id="3.80.10.10">
    <property type="entry name" value="Ribonuclease Inhibitor"/>
    <property type="match status" value="1"/>
</dbReference>
<evidence type="ECO:0000313" key="12">
    <source>
        <dbReference type="EMBL" id="RYR16332.1"/>
    </source>
</evidence>
<evidence type="ECO:0000256" key="4">
    <source>
        <dbReference type="ARBA" id="ARBA00022614"/>
    </source>
</evidence>
<keyword evidence="8 11" id="KW-0472">Membrane</keyword>
<keyword evidence="3" id="KW-1003">Cell membrane</keyword>
<evidence type="ECO:0000256" key="1">
    <source>
        <dbReference type="ARBA" id="ARBA00004251"/>
    </source>
</evidence>
<proteinExistence type="inferred from homology"/>
<keyword evidence="5 11" id="KW-0812">Transmembrane</keyword>
<reference evidence="12 13" key="1">
    <citation type="submission" date="2019-01" db="EMBL/GenBank/DDBJ databases">
        <title>Sequencing of cultivated peanut Arachis hypogaea provides insights into genome evolution and oil improvement.</title>
        <authorList>
            <person name="Chen X."/>
        </authorList>
    </citation>
    <scope>NUCLEOTIDE SEQUENCE [LARGE SCALE GENOMIC DNA]</scope>
    <source>
        <strain evidence="13">cv. Fuhuasheng</strain>
        <tissue evidence="12">Leaves</tissue>
    </source>
</reference>
<dbReference type="GO" id="GO:0005886">
    <property type="term" value="C:plasma membrane"/>
    <property type="evidence" value="ECO:0007669"/>
    <property type="project" value="UniProtKB-SubCell"/>
</dbReference>
<evidence type="ECO:0000256" key="6">
    <source>
        <dbReference type="ARBA" id="ARBA00022737"/>
    </source>
</evidence>
<evidence type="ECO:0008006" key="14">
    <source>
        <dbReference type="Google" id="ProtNLM"/>
    </source>
</evidence>
<dbReference type="InterPro" id="IPR001611">
    <property type="entry name" value="Leu-rich_rpt"/>
</dbReference>
<comment type="caution">
    <text evidence="12">The sequence shown here is derived from an EMBL/GenBank/DDBJ whole genome shotgun (WGS) entry which is preliminary data.</text>
</comment>
<evidence type="ECO:0000256" key="10">
    <source>
        <dbReference type="ARBA" id="ARBA00023180"/>
    </source>
</evidence>
<evidence type="ECO:0000256" key="5">
    <source>
        <dbReference type="ARBA" id="ARBA00022692"/>
    </source>
</evidence>
<dbReference type="PANTHER" id="PTHR27004">
    <property type="entry name" value="RECEPTOR-LIKE PROTEIN 12 ISOFORM X1"/>
    <property type="match status" value="1"/>
</dbReference>
<dbReference type="EMBL" id="SDMP01000014">
    <property type="protein sequence ID" value="RYR16332.1"/>
    <property type="molecule type" value="Genomic_DNA"/>
</dbReference>
<organism evidence="12 13">
    <name type="scientific">Arachis hypogaea</name>
    <name type="common">Peanut</name>
    <dbReference type="NCBI Taxonomy" id="3818"/>
    <lineage>
        <taxon>Eukaryota</taxon>
        <taxon>Viridiplantae</taxon>
        <taxon>Streptophyta</taxon>
        <taxon>Embryophyta</taxon>
        <taxon>Tracheophyta</taxon>
        <taxon>Spermatophyta</taxon>
        <taxon>Magnoliopsida</taxon>
        <taxon>eudicotyledons</taxon>
        <taxon>Gunneridae</taxon>
        <taxon>Pentapetalae</taxon>
        <taxon>rosids</taxon>
        <taxon>fabids</taxon>
        <taxon>Fabales</taxon>
        <taxon>Fabaceae</taxon>
        <taxon>Papilionoideae</taxon>
        <taxon>50 kb inversion clade</taxon>
        <taxon>dalbergioids sensu lato</taxon>
        <taxon>Dalbergieae</taxon>
        <taxon>Pterocarpus clade</taxon>
        <taxon>Arachis</taxon>
    </lineage>
</organism>
<gene>
    <name evidence="12" type="ORF">Ahy_B04g073334</name>
</gene>
<sequence>MLEGQIELHMLSKLQKLTILGLGGGNKLSFLEGKNSSNFIFPILYNIKTIPSWLWNKTTLESLEVSNNLLLGEISPSICNLQSLVNLDLSSNNLVGMIPSCLGSFSQSLQLLNVSGNKLTGNIPQIYVKGNVLQLIDFSSNKLYGQLPRALVNCRRLEFLDVRHNHFNDSFPFWLASLPKLKVVSLRDNQFHGAIMCPLKYTFPHLRIIDLSQNGFSTKFTSQIIMCFRSMIISNKRQLDFKDVIHSDNAEIDIDWHPFSMSNKGVVMDYLGSQYLHHMVAIDLSCNKISGEIPDIMGSLNRLVHFPSSLGKLSNLEVLDLSLSNLSGNIPQQLTGLTFLDFFNVSFNNLSGPVPENGQLSTFDNNSFEGNKDLCGIQLLKKCEDHPKPPLQKPYGDQDSESGSFFELYWMVILIGYGGGLVAGLAQGNAFSVDVYRLLKKIF</sequence>
<dbReference type="InterPro" id="IPR032675">
    <property type="entry name" value="LRR_dom_sf"/>
</dbReference>
<evidence type="ECO:0000256" key="11">
    <source>
        <dbReference type="SAM" id="Phobius"/>
    </source>
</evidence>
<keyword evidence="10" id="KW-0325">Glycoprotein</keyword>
<dbReference type="AlphaFoldDB" id="A0A444ZQF4"/>
<keyword evidence="9" id="KW-0675">Receptor</keyword>
<feature type="transmembrane region" description="Helical" evidence="11">
    <location>
        <begin position="408"/>
        <end position="431"/>
    </location>
</feature>
<evidence type="ECO:0000256" key="8">
    <source>
        <dbReference type="ARBA" id="ARBA00023136"/>
    </source>
</evidence>
<dbReference type="Proteomes" id="UP000289738">
    <property type="component" value="Chromosome B04"/>
</dbReference>
<evidence type="ECO:0000256" key="2">
    <source>
        <dbReference type="ARBA" id="ARBA00009592"/>
    </source>
</evidence>
<keyword evidence="13" id="KW-1185">Reference proteome</keyword>
<evidence type="ECO:0000313" key="13">
    <source>
        <dbReference type="Proteomes" id="UP000289738"/>
    </source>
</evidence>
<comment type="similarity">
    <text evidence="2">Belongs to the RLP family.</text>
</comment>
<keyword evidence="6" id="KW-0677">Repeat</keyword>